<evidence type="ECO:0000256" key="17">
    <source>
        <dbReference type="ARBA" id="ARBA00032494"/>
    </source>
</evidence>
<evidence type="ECO:0000256" key="11">
    <source>
        <dbReference type="ARBA" id="ARBA00022695"/>
    </source>
</evidence>
<keyword evidence="13" id="KW-0067">ATP-binding</keyword>
<dbReference type="Pfam" id="PF25247">
    <property type="entry name" value="LbH_GLGC"/>
    <property type="match status" value="1"/>
</dbReference>
<protein>
    <recommendedName>
        <fullName evidence="7">glucose-1-phosphate adenylyltransferase</fullName>
        <ecNumber evidence="7">2.7.7.27</ecNumber>
    </recommendedName>
    <alternativeName>
        <fullName evidence="17">ADP-glucose pyrophosphorylase</fullName>
    </alternativeName>
    <alternativeName>
        <fullName evidence="16">ADP-glucose synthase</fullName>
    </alternativeName>
    <alternativeName>
        <fullName evidence="15">Alpha-D-glucose-1-phosphate adenyl transferase</fullName>
    </alternativeName>
</protein>
<evidence type="ECO:0000256" key="9">
    <source>
        <dbReference type="ARBA" id="ARBA00022533"/>
    </source>
</evidence>
<evidence type="ECO:0000256" key="14">
    <source>
        <dbReference type="ARBA" id="ARBA00022922"/>
    </source>
</evidence>
<keyword evidence="8" id="KW-0150">Chloroplast</keyword>
<comment type="caution">
    <text evidence="19">The sequence shown here is derived from an EMBL/GenBank/DDBJ whole genome shotgun (WGS) entry which is preliminary data.</text>
</comment>
<evidence type="ECO:0000256" key="4">
    <source>
        <dbReference type="ARBA" id="ARBA00004727"/>
    </source>
</evidence>
<dbReference type="PROSITE" id="PS00810">
    <property type="entry name" value="ADP_GLC_PYROPHOSPH_3"/>
    <property type="match status" value="1"/>
</dbReference>
<dbReference type="FunFam" id="3.90.550.10:FF:000030">
    <property type="entry name" value="Glucose-1-phosphate adenylyltransferase"/>
    <property type="match status" value="1"/>
</dbReference>
<dbReference type="EMBL" id="JAVXUP010000315">
    <property type="protein sequence ID" value="KAK3031214.1"/>
    <property type="molecule type" value="Genomic_DNA"/>
</dbReference>
<dbReference type="PANTHER" id="PTHR43523">
    <property type="entry name" value="GLUCOSE-1-PHOSPHATE ADENYLYLTRANSFERASE-RELATED"/>
    <property type="match status" value="1"/>
</dbReference>
<evidence type="ECO:0000313" key="20">
    <source>
        <dbReference type="Proteomes" id="UP001188597"/>
    </source>
</evidence>
<feature type="domain" description="Nucleotidyl transferase" evidence="18">
    <location>
        <begin position="112"/>
        <end position="388"/>
    </location>
</feature>
<proteinExistence type="inferred from homology"/>
<keyword evidence="20" id="KW-1185">Reference proteome</keyword>
<dbReference type="InterPro" id="IPR011831">
    <property type="entry name" value="ADP-Glc_PPase"/>
</dbReference>
<evidence type="ECO:0000256" key="12">
    <source>
        <dbReference type="ARBA" id="ARBA00022741"/>
    </source>
</evidence>
<comment type="catalytic activity">
    <reaction evidence="1">
        <text>alpha-D-glucose 1-phosphate + ATP + H(+) = ADP-alpha-D-glucose + diphosphate</text>
        <dbReference type="Rhea" id="RHEA:12120"/>
        <dbReference type="ChEBI" id="CHEBI:15378"/>
        <dbReference type="ChEBI" id="CHEBI:30616"/>
        <dbReference type="ChEBI" id="CHEBI:33019"/>
        <dbReference type="ChEBI" id="CHEBI:57498"/>
        <dbReference type="ChEBI" id="CHEBI:58601"/>
        <dbReference type="EC" id="2.7.7.27"/>
    </reaction>
</comment>
<evidence type="ECO:0000256" key="6">
    <source>
        <dbReference type="ARBA" id="ARBA00011680"/>
    </source>
</evidence>
<evidence type="ECO:0000256" key="7">
    <source>
        <dbReference type="ARBA" id="ARBA00012460"/>
    </source>
</evidence>
<name>A0AA89B693_9ASTE</name>
<evidence type="ECO:0000256" key="8">
    <source>
        <dbReference type="ARBA" id="ARBA00022528"/>
    </source>
</evidence>
<dbReference type="GO" id="GO:0009507">
    <property type="term" value="C:chloroplast"/>
    <property type="evidence" value="ECO:0007669"/>
    <property type="project" value="UniProtKB-SubCell"/>
</dbReference>
<comment type="function">
    <text evidence="2">This protein plays a role in synthesis of starch. It catalyzes the synthesis of the activated glycosyl donor, ADP-glucose from Glc-1-P and ATP.</text>
</comment>
<accession>A0AA89B693</accession>
<gene>
    <name evidence="19" type="ORF">RJ639_035371</name>
</gene>
<evidence type="ECO:0000256" key="13">
    <source>
        <dbReference type="ARBA" id="ARBA00022840"/>
    </source>
</evidence>
<comment type="subcellular location">
    <subcellularLocation>
        <location evidence="3">Plastid</location>
        <location evidence="3">Chloroplast</location>
    </subcellularLocation>
</comment>
<keyword evidence="14" id="KW-0750">Starch biosynthesis</keyword>
<keyword evidence="9" id="KW-0021">Allosteric enzyme</keyword>
<dbReference type="Pfam" id="PF00483">
    <property type="entry name" value="NTP_transferase"/>
    <property type="match status" value="1"/>
</dbReference>
<comment type="pathway">
    <text evidence="4">Glycan biosynthesis; starch biosynthesis.</text>
</comment>
<dbReference type="SUPFAM" id="SSF51161">
    <property type="entry name" value="Trimeric LpxA-like enzymes"/>
    <property type="match status" value="1"/>
</dbReference>
<evidence type="ECO:0000256" key="3">
    <source>
        <dbReference type="ARBA" id="ARBA00004229"/>
    </source>
</evidence>
<dbReference type="Gene3D" id="3.90.550.10">
    <property type="entry name" value="Spore Coat Polysaccharide Biosynthesis Protein SpsA, Chain A"/>
    <property type="match status" value="1"/>
</dbReference>
<evidence type="ECO:0000259" key="18">
    <source>
        <dbReference type="Pfam" id="PF00483"/>
    </source>
</evidence>
<dbReference type="GO" id="GO:0005978">
    <property type="term" value="P:glycogen biosynthetic process"/>
    <property type="evidence" value="ECO:0007669"/>
    <property type="project" value="InterPro"/>
</dbReference>
<dbReference type="GO" id="GO:0019252">
    <property type="term" value="P:starch biosynthetic process"/>
    <property type="evidence" value="ECO:0007669"/>
    <property type="project" value="UniProtKB-KW"/>
</dbReference>
<sequence>MAVAADGRIALSAAGQLRGTTGLAVANRTFVKFCNGELMGEKLKFSQLQQRFTGNNVRPNVCMTLTTNVAGEAKVSIILKWKINVLSGNCLMYDVQLRDLEMEKRDPKTVVAIILGGGAGTRLFPLTKRRAKPAVPIGGAYRLIDVPMSNCINSGINKVYILTQFNSASLNRHLARAYNFGGGVTFGDGYVEVLAATQTQGEAGKAWFQGTADAVRQFHWLFEDARSKDIEDVLILSGDHLYRMDYMDFVQNHRQSGADITISSLPMDDSRASDFGLMKIDNKGRVLSFSEKPRGDDLKAMAVDTTILGLSREEAEKKPYIASMGVYVFKKEILLNLLRWRFPTANDFGSEIIPASAREFFIKAYLFNDYWEDIGTIRSFFEANLALTAHARRCMWALMALREKLLLSSFSHQDLVSTRQASQCLHQEETYHHQRSITARLVNLDVLNLFGKAPYREERFHNAQLISFSESKYNKVSPSVNLAQIVDSIISHGSFLTDCFTEHSVVGIRSRINSNVHLKDTVMLGADYYETDVEISSLLAEGRVPIGIGENTKIRECIIDKNARIGKNVIIANSEGIQEADRSSEGFYIRSGITVILKNSTIQDGLVI</sequence>
<evidence type="ECO:0000256" key="1">
    <source>
        <dbReference type="ARBA" id="ARBA00000956"/>
    </source>
</evidence>
<dbReference type="GO" id="GO:0008878">
    <property type="term" value="F:glucose-1-phosphate adenylyltransferase activity"/>
    <property type="evidence" value="ECO:0007669"/>
    <property type="project" value="UniProtKB-EC"/>
</dbReference>
<dbReference type="PANTHER" id="PTHR43523:SF12">
    <property type="entry name" value="GLUCOSE-1-PHOSPHATE ADENYLYLTRANSFERASE LARGE SUBUNIT 1, CHLOROPLASTIC-RELATED"/>
    <property type="match status" value="1"/>
</dbReference>
<evidence type="ECO:0000256" key="15">
    <source>
        <dbReference type="ARBA" id="ARBA00030645"/>
    </source>
</evidence>
<dbReference type="CDD" id="cd02508">
    <property type="entry name" value="ADP_Glucose_PP"/>
    <property type="match status" value="1"/>
</dbReference>
<evidence type="ECO:0000256" key="2">
    <source>
        <dbReference type="ARBA" id="ARBA00002231"/>
    </source>
</evidence>
<keyword evidence="11" id="KW-0548">Nucleotidyltransferase</keyword>
<evidence type="ECO:0000256" key="16">
    <source>
        <dbReference type="ARBA" id="ARBA00030817"/>
    </source>
</evidence>
<keyword evidence="8" id="KW-0934">Plastid</keyword>
<dbReference type="InterPro" id="IPR029044">
    <property type="entry name" value="Nucleotide-diphossugar_trans"/>
</dbReference>
<dbReference type="PROSITE" id="PS00808">
    <property type="entry name" value="ADP_GLC_PYROPHOSPH_1"/>
    <property type="match status" value="1"/>
</dbReference>
<dbReference type="Gene3D" id="2.160.10.10">
    <property type="entry name" value="Hexapeptide repeat proteins"/>
    <property type="match status" value="1"/>
</dbReference>
<dbReference type="GO" id="GO:0005524">
    <property type="term" value="F:ATP binding"/>
    <property type="evidence" value="ECO:0007669"/>
    <property type="project" value="UniProtKB-KW"/>
</dbReference>
<keyword evidence="12" id="KW-0547">Nucleotide-binding</keyword>
<evidence type="ECO:0000256" key="10">
    <source>
        <dbReference type="ARBA" id="ARBA00022679"/>
    </source>
</evidence>
<evidence type="ECO:0000256" key="5">
    <source>
        <dbReference type="ARBA" id="ARBA00010443"/>
    </source>
</evidence>
<dbReference type="PROSITE" id="PS00809">
    <property type="entry name" value="ADP_GLC_PYROPHOSPH_2"/>
    <property type="match status" value="1"/>
</dbReference>
<dbReference type="SUPFAM" id="SSF53448">
    <property type="entry name" value="Nucleotide-diphospho-sugar transferases"/>
    <property type="match status" value="1"/>
</dbReference>
<keyword evidence="10" id="KW-0808">Transferase</keyword>
<dbReference type="InterPro" id="IPR005835">
    <property type="entry name" value="NTP_transferase_dom"/>
</dbReference>
<organism evidence="19 20">
    <name type="scientific">Escallonia herrerae</name>
    <dbReference type="NCBI Taxonomy" id="1293975"/>
    <lineage>
        <taxon>Eukaryota</taxon>
        <taxon>Viridiplantae</taxon>
        <taxon>Streptophyta</taxon>
        <taxon>Embryophyta</taxon>
        <taxon>Tracheophyta</taxon>
        <taxon>Spermatophyta</taxon>
        <taxon>Magnoliopsida</taxon>
        <taxon>eudicotyledons</taxon>
        <taxon>Gunneridae</taxon>
        <taxon>Pentapetalae</taxon>
        <taxon>asterids</taxon>
        <taxon>campanulids</taxon>
        <taxon>Escalloniales</taxon>
        <taxon>Escalloniaceae</taxon>
        <taxon>Escallonia</taxon>
    </lineage>
</organism>
<dbReference type="AlphaFoldDB" id="A0AA89B693"/>
<comment type="subunit">
    <text evidence="6">Heterotetramer.</text>
</comment>
<comment type="similarity">
    <text evidence="5">Belongs to the bacterial/plant glucose-1-phosphate adenylyltransferase family.</text>
</comment>
<reference evidence="19" key="1">
    <citation type="submission" date="2022-12" db="EMBL/GenBank/DDBJ databases">
        <title>Draft genome assemblies for two species of Escallonia (Escalloniales).</title>
        <authorList>
            <person name="Chanderbali A."/>
            <person name="Dervinis C."/>
            <person name="Anghel I."/>
            <person name="Soltis D."/>
            <person name="Soltis P."/>
            <person name="Zapata F."/>
        </authorList>
    </citation>
    <scope>NUCLEOTIDE SEQUENCE</scope>
    <source>
        <strain evidence="19">UCBG64.0493</strain>
        <tissue evidence="19">Leaf</tissue>
    </source>
</reference>
<dbReference type="EC" id="2.7.7.27" evidence="7"/>
<dbReference type="InterPro" id="IPR011004">
    <property type="entry name" value="Trimer_LpxA-like_sf"/>
</dbReference>
<dbReference type="CDD" id="cd04651">
    <property type="entry name" value="LbH_G1P_AT_C"/>
    <property type="match status" value="1"/>
</dbReference>
<dbReference type="Proteomes" id="UP001188597">
    <property type="component" value="Unassembled WGS sequence"/>
</dbReference>
<dbReference type="InterPro" id="IPR005836">
    <property type="entry name" value="ADP_Glu_pyroP_CS"/>
</dbReference>
<evidence type="ECO:0000313" key="19">
    <source>
        <dbReference type="EMBL" id="KAK3031214.1"/>
    </source>
</evidence>